<evidence type="ECO:0000313" key="9">
    <source>
        <dbReference type="EMBL" id="QSW88906.1"/>
    </source>
</evidence>
<dbReference type="InterPro" id="IPR038770">
    <property type="entry name" value="Na+/solute_symporter_sf"/>
</dbReference>
<keyword evidence="3" id="KW-0813">Transport</keyword>
<evidence type="ECO:0000256" key="6">
    <source>
        <dbReference type="ARBA" id="ARBA00023136"/>
    </source>
</evidence>
<keyword evidence="5 7" id="KW-1133">Transmembrane helix</keyword>
<dbReference type="EMBL" id="CP071448">
    <property type="protein sequence ID" value="QSW88906.1"/>
    <property type="molecule type" value="Genomic_DNA"/>
</dbReference>
<sequence length="384" mass="42651">MLSQLFSGISVMSLIVLLLILLLRKLKQPYFIAYIAAGILLGPSVFNVIHEPEVILELGEIGIILLMFSIGSEIDLGYLTHNFYKPFSIVLVQIVLSFICMYLLGTYAGWNIITIILTTFIISLSSSAIVFQYLARTGEIKSRLGTITCGVLLMQDIVVVPMMIGLNLFAGGGISSFQLFKVCCGGVLLILFLKAAVHKKIFKLPMSKEITADHELQVFIGLGLCFGMAWISGWFGLSTALGAFVSGIFIGQSKATHWLGKALIPFRVFFMAFFFLAVGLQLHVTFFVKNLPMILLISLAVLLINSLLNAILFRAAENSWRDSIYAGALLSQIGEFSFVLMSMAFSLRLVEDFIYQITLAVITTTMLLTSIWLMIIQQLIYRFR</sequence>
<evidence type="ECO:0000256" key="4">
    <source>
        <dbReference type="ARBA" id="ARBA00022692"/>
    </source>
</evidence>
<feature type="transmembrane region" description="Helical" evidence="7">
    <location>
        <begin position="30"/>
        <end position="49"/>
    </location>
</feature>
<evidence type="ECO:0000313" key="10">
    <source>
        <dbReference type="Proteomes" id="UP000663440"/>
    </source>
</evidence>
<comment type="similarity">
    <text evidence="2">Belongs to the monovalent cation:proton antiporter 2 (CPA2) transporter (TC 2.A.37) family.</text>
</comment>
<proteinExistence type="inferred from homology"/>
<name>A0ABX7QE80_9FLAO</name>
<dbReference type="InterPro" id="IPR006153">
    <property type="entry name" value="Cation/H_exchanger_TM"/>
</dbReference>
<feature type="transmembrane region" description="Helical" evidence="7">
    <location>
        <begin position="293"/>
        <end position="312"/>
    </location>
</feature>
<evidence type="ECO:0000256" key="7">
    <source>
        <dbReference type="SAM" id="Phobius"/>
    </source>
</evidence>
<dbReference type="PANTHER" id="PTHR42751:SF3">
    <property type="entry name" value="SODIUM_GLUTAMATE SYMPORTER"/>
    <property type="match status" value="1"/>
</dbReference>
<protein>
    <submittedName>
        <fullName evidence="9">Cation:proton antiporter</fullName>
    </submittedName>
</protein>
<dbReference type="Gene3D" id="1.20.1530.20">
    <property type="match status" value="1"/>
</dbReference>
<feature type="transmembrane region" description="Helical" evidence="7">
    <location>
        <begin position="86"/>
        <end position="104"/>
    </location>
</feature>
<evidence type="ECO:0000259" key="8">
    <source>
        <dbReference type="Pfam" id="PF00999"/>
    </source>
</evidence>
<keyword evidence="10" id="KW-1185">Reference proteome</keyword>
<gene>
    <name evidence="9" type="ORF">J0383_22030</name>
</gene>
<feature type="transmembrane region" description="Helical" evidence="7">
    <location>
        <begin position="147"/>
        <end position="170"/>
    </location>
</feature>
<feature type="domain" description="Cation/H+ exchanger transmembrane" evidence="8">
    <location>
        <begin position="14"/>
        <end position="374"/>
    </location>
</feature>
<evidence type="ECO:0000256" key="3">
    <source>
        <dbReference type="ARBA" id="ARBA00022448"/>
    </source>
</evidence>
<accession>A0ABX7QE80</accession>
<dbReference type="Proteomes" id="UP000663440">
    <property type="component" value="Chromosome"/>
</dbReference>
<feature type="transmembrane region" description="Helical" evidence="7">
    <location>
        <begin position="266"/>
        <end position="287"/>
    </location>
</feature>
<feature type="transmembrane region" description="Helical" evidence="7">
    <location>
        <begin position="218"/>
        <end position="235"/>
    </location>
</feature>
<keyword evidence="4 7" id="KW-0812">Transmembrane</keyword>
<feature type="transmembrane region" description="Helical" evidence="7">
    <location>
        <begin position="176"/>
        <end position="197"/>
    </location>
</feature>
<keyword evidence="6 7" id="KW-0472">Membrane</keyword>
<evidence type="ECO:0000256" key="2">
    <source>
        <dbReference type="ARBA" id="ARBA00005551"/>
    </source>
</evidence>
<evidence type="ECO:0000256" key="1">
    <source>
        <dbReference type="ARBA" id="ARBA00004141"/>
    </source>
</evidence>
<reference evidence="9 10" key="1">
    <citation type="submission" date="2021-03" db="EMBL/GenBank/DDBJ databases">
        <title>Flavobacterium kribbensis sp. nov, an endophytic bacteria, isolated from soybean.</title>
        <authorList>
            <person name="Lee J."/>
            <person name="Seo J."/>
        </authorList>
    </citation>
    <scope>NUCLEOTIDE SEQUENCE [LARGE SCALE GENOMIC DNA]</scope>
    <source>
        <strain evidence="9 10">BB8</strain>
    </source>
</reference>
<feature type="transmembrane region" description="Helical" evidence="7">
    <location>
        <begin position="353"/>
        <end position="375"/>
    </location>
</feature>
<organism evidence="9 10">
    <name type="scientific">Flavobacterium endoglycinae</name>
    <dbReference type="NCBI Taxonomy" id="2816357"/>
    <lineage>
        <taxon>Bacteria</taxon>
        <taxon>Pseudomonadati</taxon>
        <taxon>Bacteroidota</taxon>
        <taxon>Flavobacteriia</taxon>
        <taxon>Flavobacteriales</taxon>
        <taxon>Flavobacteriaceae</taxon>
        <taxon>Flavobacterium</taxon>
    </lineage>
</organism>
<comment type="subcellular location">
    <subcellularLocation>
        <location evidence="1">Membrane</location>
        <topology evidence="1">Multi-pass membrane protein</topology>
    </subcellularLocation>
</comment>
<dbReference type="PANTHER" id="PTHR42751">
    <property type="entry name" value="SODIUM/HYDROGEN EXCHANGER FAMILY/TRKA DOMAIN PROTEIN"/>
    <property type="match status" value="1"/>
</dbReference>
<feature type="transmembrane region" description="Helical" evidence="7">
    <location>
        <begin position="110"/>
        <end position="135"/>
    </location>
</feature>
<evidence type="ECO:0000256" key="5">
    <source>
        <dbReference type="ARBA" id="ARBA00022989"/>
    </source>
</evidence>
<feature type="transmembrane region" description="Helical" evidence="7">
    <location>
        <begin position="6"/>
        <end position="23"/>
    </location>
</feature>
<dbReference type="Pfam" id="PF00999">
    <property type="entry name" value="Na_H_Exchanger"/>
    <property type="match status" value="1"/>
</dbReference>